<dbReference type="EMBL" id="AZBU02000009">
    <property type="protein sequence ID" value="TKR65253.1"/>
    <property type="molecule type" value="Genomic_DNA"/>
</dbReference>
<evidence type="ECO:0000313" key="2">
    <source>
        <dbReference type="Proteomes" id="UP000298663"/>
    </source>
</evidence>
<gene>
    <name evidence="1" type="ORF">L596_025682</name>
</gene>
<sequence>MLREKSPRFSVALHSLALNCQQPNSSSSQSMHEIVRHFAFEFGVQTGHISRTALRYIRTKMLAFGTACARMRSLFAKRAIGCYYSFPRSSVPRTVLNASYPVHLDRFGSTQTTLPPGELPVFRHCGLFPAWGNPAISNTPQPDH</sequence>
<dbReference type="AlphaFoldDB" id="A0A4U5M9B3"/>
<proteinExistence type="predicted"/>
<comment type="caution">
    <text evidence="1">The sequence shown here is derived from an EMBL/GenBank/DDBJ whole genome shotgun (WGS) entry which is preliminary data.</text>
</comment>
<protein>
    <submittedName>
        <fullName evidence="1">Uncharacterized protein</fullName>
    </submittedName>
</protein>
<organism evidence="1 2">
    <name type="scientific">Steinernema carpocapsae</name>
    <name type="common">Entomopathogenic nematode</name>
    <dbReference type="NCBI Taxonomy" id="34508"/>
    <lineage>
        <taxon>Eukaryota</taxon>
        <taxon>Metazoa</taxon>
        <taxon>Ecdysozoa</taxon>
        <taxon>Nematoda</taxon>
        <taxon>Chromadorea</taxon>
        <taxon>Rhabditida</taxon>
        <taxon>Tylenchina</taxon>
        <taxon>Panagrolaimomorpha</taxon>
        <taxon>Strongyloidoidea</taxon>
        <taxon>Steinernematidae</taxon>
        <taxon>Steinernema</taxon>
    </lineage>
</organism>
<reference evidence="1 2" key="2">
    <citation type="journal article" date="2019" name="G3 (Bethesda)">
        <title>Hybrid Assembly of the Genome of the Entomopathogenic Nematode Steinernema carpocapsae Identifies the X-Chromosome.</title>
        <authorList>
            <person name="Serra L."/>
            <person name="Macchietto M."/>
            <person name="Macias-Munoz A."/>
            <person name="McGill C.J."/>
            <person name="Rodriguez I.M."/>
            <person name="Rodriguez B."/>
            <person name="Murad R."/>
            <person name="Mortazavi A."/>
        </authorList>
    </citation>
    <scope>NUCLEOTIDE SEQUENCE [LARGE SCALE GENOMIC DNA]</scope>
    <source>
        <strain evidence="1 2">ALL</strain>
    </source>
</reference>
<keyword evidence="2" id="KW-1185">Reference proteome</keyword>
<dbReference type="Proteomes" id="UP000298663">
    <property type="component" value="Unassembled WGS sequence"/>
</dbReference>
<accession>A0A4U5M9B3</accession>
<name>A0A4U5M9B3_STECR</name>
<evidence type="ECO:0000313" key="1">
    <source>
        <dbReference type="EMBL" id="TKR65253.1"/>
    </source>
</evidence>
<reference evidence="1 2" key="1">
    <citation type="journal article" date="2015" name="Genome Biol.">
        <title>Comparative genomics of Steinernema reveals deeply conserved gene regulatory networks.</title>
        <authorList>
            <person name="Dillman A.R."/>
            <person name="Macchietto M."/>
            <person name="Porter C.F."/>
            <person name="Rogers A."/>
            <person name="Williams B."/>
            <person name="Antoshechkin I."/>
            <person name="Lee M.M."/>
            <person name="Goodwin Z."/>
            <person name="Lu X."/>
            <person name="Lewis E.E."/>
            <person name="Goodrich-Blair H."/>
            <person name="Stock S.P."/>
            <person name="Adams B.J."/>
            <person name="Sternberg P.W."/>
            <person name="Mortazavi A."/>
        </authorList>
    </citation>
    <scope>NUCLEOTIDE SEQUENCE [LARGE SCALE GENOMIC DNA]</scope>
    <source>
        <strain evidence="1 2">ALL</strain>
    </source>
</reference>